<sequence>MQWDSILCGDVKKLNSYLVMLALKKLKSIRIRFRNSAQTFSTYAANKYTFLSLFNKKLISKLFE</sequence>
<evidence type="ECO:0000313" key="2">
    <source>
        <dbReference type="Proteomes" id="UP000280834"/>
    </source>
</evidence>
<evidence type="ECO:0000313" key="3">
    <source>
        <dbReference type="WBParaSite" id="BTMF_0000169401-mRNA-1"/>
    </source>
</evidence>
<protein>
    <submittedName>
        <fullName evidence="1 3">Uncharacterized protein</fullName>
    </submittedName>
</protein>
<reference evidence="3" key="1">
    <citation type="submission" date="2017-02" db="UniProtKB">
        <authorList>
            <consortium name="WormBaseParasite"/>
        </authorList>
    </citation>
    <scope>IDENTIFICATION</scope>
</reference>
<organism evidence="3">
    <name type="scientific">Brugia timori</name>
    <dbReference type="NCBI Taxonomy" id="42155"/>
    <lineage>
        <taxon>Eukaryota</taxon>
        <taxon>Metazoa</taxon>
        <taxon>Ecdysozoa</taxon>
        <taxon>Nematoda</taxon>
        <taxon>Chromadorea</taxon>
        <taxon>Rhabditida</taxon>
        <taxon>Spirurina</taxon>
        <taxon>Spiruromorpha</taxon>
        <taxon>Filarioidea</taxon>
        <taxon>Onchocercidae</taxon>
        <taxon>Brugia</taxon>
    </lineage>
</organism>
<keyword evidence="2" id="KW-1185">Reference proteome</keyword>
<evidence type="ECO:0000313" key="1">
    <source>
        <dbReference type="EMBL" id="VDO09261.1"/>
    </source>
</evidence>
<proteinExistence type="predicted"/>
<accession>A0A0R3Q5U9</accession>
<dbReference type="Proteomes" id="UP000280834">
    <property type="component" value="Unassembled WGS sequence"/>
</dbReference>
<reference evidence="1 2" key="2">
    <citation type="submission" date="2018-11" db="EMBL/GenBank/DDBJ databases">
        <authorList>
            <consortium name="Pathogen Informatics"/>
        </authorList>
    </citation>
    <scope>NUCLEOTIDE SEQUENCE [LARGE SCALE GENOMIC DNA]</scope>
</reference>
<dbReference type="EMBL" id="UZAG01000684">
    <property type="protein sequence ID" value="VDO09261.1"/>
    <property type="molecule type" value="Genomic_DNA"/>
</dbReference>
<dbReference type="WBParaSite" id="BTMF_0000169401-mRNA-1">
    <property type="protein sequence ID" value="BTMF_0000169401-mRNA-1"/>
    <property type="gene ID" value="BTMF_0000169401"/>
</dbReference>
<dbReference type="AlphaFoldDB" id="A0A0R3Q5U9"/>
<gene>
    <name evidence="1" type="ORF">BTMF_LOCUS1031</name>
</gene>
<name>A0A0R3Q5U9_9BILA</name>